<comment type="similarity">
    <text evidence="5 6">Belongs to the class I-like SAM-binding methyltransferase superfamily. C5-methyltransferase family.</text>
</comment>
<dbReference type="InterPro" id="IPR029063">
    <property type="entry name" value="SAM-dependent_MTases_sf"/>
</dbReference>
<dbReference type="EMBL" id="AWSI01000017">
    <property type="protein sequence ID" value="ERH31170.1"/>
    <property type="molecule type" value="Genomic_DNA"/>
</dbReference>
<proteinExistence type="inferred from homology"/>
<evidence type="ECO:0000256" key="4">
    <source>
        <dbReference type="ARBA" id="ARBA00022747"/>
    </source>
</evidence>
<keyword evidence="9" id="KW-1185">Reference proteome</keyword>
<dbReference type="RefSeq" id="WP_021617751.1">
    <property type="nucleotide sequence ID" value="NZ_KE952644.1"/>
</dbReference>
<keyword evidence="2 5" id="KW-0808">Transferase</keyword>
<feature type="active site" evidence="5">
    <location>
        <position position="77"/>
    </location>
</feature>
<dbReference type="HOGENOM" id="CLU_006958_2_4_11"/>
<dbReference type="PATRIC" id="fig|1321816.3.peg.529"/>
<dbReference type="GO" id="GO:0044027">
    <property type="term" value="P:negative regulation of gene expression via chromosomal CpG island methylation"/>
    <property type="evidence" value="ECO:0007669"/>
    <property type="project" value="TreeGrafter"/>
</dbReference>
<evidence type="ECO:0000313" key="9">
    <source>
        <dbReference type="Proteomes" id="UP000016519"/>
    </source>
</evidence>
<protein>
    <recommendedName>
        <fullName evidence="7">Cytosine-specific methyltransferase</fullName>
        <ecNumber evidence="7">2.1.1.37</ecNumber>
    </recommendedName>
</protein>
<dbReference type="InterPro" id="IPR018117">
    <property type="entry name" value="C5_DNA_meth_AS"/>
</dbReference>
<evidence type="ECO:0000256" key="5">
    <source>
        <dbReference type="PROSITE-ProRule" id="PRU01016"/>
    </source>
</evidence>
<accession>U1QUT1</accession>
<comment type="catalytic activity">
    <reaction evidence="7">
        <text>a 2'-deoxycytidine in DNA + S-adenosyl-L-methionine = a 5-methyl-2'-deoxycytidine in DNA + S-adenosyl-L-homocysteine + H(+)</text>
        <dbReference type="Rhea" id="RHEA:13681"/>
        <dbReference type="Rhea" id="RHEA-COMP:11369"/>
        <dbReference type="Rhea" id="RHEA-COMP:11370"/>
        <dbReference type="ChEBI" id="CHEBI:15378"/>
        <dbReference type="ChEBI" id="CHEBI:57856"/>
        <dbReference type="ChEBI" id="CHEBI:59789"/>
        <dbReference type="ChEBI" id="CHEBI:85452"/>
        <dbReference type="ChEBI" id="CHEBI:85454"/>
        <dbReference type="EC" id="2.1.1.37"/>
    </reaction>
</comment>
<evidence type="ECO:0000256" key="1">
    <source>
        <dbReference type="ARBA" id="ARBA00022603"/>
    </source>
</evidence>
<dbReference type="GO" id="GO:0009307">
    <property type="term" value="P:DNA restriction-modification system"/>
    <property type="evidence" value="ECO:0007669"/>
    <property type="project" value="UniProtKB-KW"/>
</dbReference>
<dbReference type="AlphaFoldDB" id="U1QUT1"/>
<dbReference type="PROSITE" id="PS51679">
    <property type="entry name" value="SAM_MT_C5"/>
    <property type="match status" value="1"/>
</dbReference>
<dbReference type="EC" id="2.1.1.37" evidence="7"/>
<dbReference type="InterPro" id="IPR001525">
    <property type="entry name" value="C5_MeTfrase"/>
</dbReference>
<evidence type="ECO:0000256" key="3">
    <source>
        <dbReference type="ARBA" id="ARBA00022691"/>
    </source>
</evidence>
<dbReference type="Gene3D" id="3.90.120.10">
    <property type="entry name" value="DNA Methylase, subunit A, domain 2"/>
    <property type="match status" value="1"/>
</dbReference>
<sequence>MYTVVDLFAGAGGLSLGFMQTGKFNIVAAAENNKNAQKTYHRNHPNTRLYSDVRDIDYKSMKSHLGKIDIVIGGPPCQGFSNANRQHSTIVSMNNRLVKEYVRAICELRPKAFVMENVAMLRSSVHRFLVEDEDIRNSSVMELEMKKEYIELIPSSAYFPGALDFIKTLNTPTTFMWNDRLFRLINHLFRYRINQTKFNQTLEKHKRGLLKYLDELMQSSKDIARTTLKTFDNEMVHAIVTYSNNREQSSFAKLILSIEKPLMLQRAIHKMQEILSNNIHIYEYKMLDNKVVALVKSYAVLDYITGILGNAPYSYNLTQNTFNAIDYGAPQRRERFVLVGISNSFKAQYPAPQPTVDSKEYPTVRDAISDLQDVPVSTDVKSNPISLEDRDDLSDLAKQLRGNMLYNHVCTASRSVAIERFKSLHEGQNFHDLDDSLKSTYSNSKRTQNTIYLRLKYDEPSRTVVNVRKSMWIHPKLNRAISIREAARLQTFPDNFVFEGTKDSQYQQVGNAVPPCLANAVAKSLLSLLDEE</sequence>
<dbReference type="SUPFAM" id="SSF53335">
    <property type="entry name" value="S-adenosyl-L-methionine-dependent methyltransferases"/>
    <property type="match status" value="2"/>
</dbReference>
<gene>
    <name evidence="8" type="ORF">HMPREF9244_00612</name>
</gene>
<dbReference type="PROSITE" id="PS00095">
    <property type="entry name" value="C5_MTASE_2"/>
    <property type="match status" value="1"/>
</dbReference>
<dbReference type="Gene3D" id="3.40.50.150">
    <property type="entry name" value="Vaccinia Virus protein VP39"/>
    <property type="match status" value="2"/>
</dbReference>
<evidence type="ECO:0000256" key="6">
    <source>
        <dbReference type="RuleBase" id="RU000416"/>
    </source>
</evidence>
<dbReference type="PANTHER" id="PTHR10629:SF52">
    <property type="entry name" value="DNA (CYTOSINE-5)-METHYLTRANSFERASE 1"/>
    <property type="match status" value="1"/>
</dbReference>
<dbReference type="GO" id="GO:0032259">
    <property type="term" value="P:methylation"/>
    <property type="evidence" value="ECO:0007669"/>
    <property type="project" value="UniProtKB-KW"/>
</dbReference>
<name>U1QUT1_9BIFI</name>
<dbReference type="PROSITE" id="PS00094">
    <property type="entry name" value="C5_MTASE_1"/>
    <property type="match status" value="1"/>
</dbReference>
<dbReference type="Pfam" id="PF00145">
    <property type="entry name" value="DNA_methylase"/>
    <property type="match status" value="2"/>
</dbReference>
<dbReference type="InterPro" id="IPR050390">
    <property type="entry name" value="C5-Methyltransferase"/>
</dbReference>
<dbReference type="GO" id="GO:0003677">
    <property type="term" value="F:DNA binding"/>
    <property type="evidence" value="ECO:0007669"/>
    <property type="project" value="TreeGrafter"/>
</dbReference>
<dbReference type="PRINTS" id="PR00105">
    <property type="entry name" value="C5METTRFRASE"/>
</dbReference>
<keyword evidence="4" id="KW-0680">Restriction system</keyword>
<organism evidence="8 9">
    <name type="scientific">Alloscardovia omnicolens F0580</name>
    <dbReference type="NCBI Taxonomy" id="1321816"/>
    <lineage>
        <taxon>Bacteria</taxon>
        <taxon>Bacillati</taxon>
        <taxon>Actinomycetota</taxon>
        <taxon>Actinomycetes</taxon>
        <taxon>Bifidobacteriales</taxon>
        <taxon>Bifidobacteriaceae</taxon>
        <taxon>Alloscardovia</taxon>
    </lineage>
</organism>
<evidence type="ECO:0000256" key="2">
    <source>
        <dbReference type="ARBA" id="ARBA00022679"/>
    </source>
</evidence>
<dbReference type="Proteomes" id="UP000016519">
    <property type="component" value="Unassembled WGS sequence"/>
</dbReference>
<keyword evidence="3 5" id="KW-0949">S-adenosyl-L-methionine</keyword>
<evidence type="ECO:0000313" key="8">
    <source>
        <dbReference type="EMBL" id="ERH31170.1"/>
    </source>
</evidence>
<evidence type="ECO:0000256" key="7">
    <source>
        <dbReference type="RuleBase" id="RU000417"/>
    </source>
</evidence>
<comment type="caution">
    <text evidence="8">The sequence shown here is derived from an EMBL/GenBank/DDBJ whole genome shotgun (WGS) entry which is preliminary data.</text>
</comment>
<reference evidence="8 9" key="1">
    <citation type="submission" date="2013-08" db="EMBL/GenBank/DDBJ databases">
        <authorList>
            <person name="Weinstock G."/>
            <person name="Sodergren E."/>
            <person name="Wylie T."/>
            <person name="Fulton L."/>
            <person name="Fulton R."/>
            <person name="Fronick C."/>
            <person name="O'Laughlin M."/>
            <person name="Godfrey J."/>
            <person name="Miner T."/>
            <person name="Herter B."/>
            <person name="Appelbaum E."/>
            <person name="Cordes M."/>
            <person name="Lek S."/>
            <person name="Wollam A."/>
            <person name="Pepin K.H."/>
            <person name="Palsikar V.B."/>
            <person name="Mitreva M."/>
            <person name="Wilson R.K."/>
        </authorList>
    </citation>
    <scope>NUCLEOTIDE SEQUENCE [LARGE SCALE GENOMIC DNA]</scope>
    <source>
        <strain evidence="8 9">F0580</strain>
    </source>
</reference>
<keyword evidence="1 5" id="KW-0489">Methyltransferase</keyword>
<dbReference type="InterPro" id="IPR031303">
    <property type="entry name" value="C5_meth_CS"/>
</dbReference>
<dbReference type="PANTHER" id="PTHR10629">
    <property type="entry name" value="CYTOSINE-SPECIFIC METHYLTRANSFERASE"/>
    <property type="match status" value="1"/>
</dbReference>
<dbReference type="NCBIfam" id="TIGR00675">
    <property type="entry name" value="dcm"/>
    <property type="match status" value="1"/>
</dbReference>
<dbReference type="GO" id="GO:0003886">
    <property type="term" value="F:DNA (cytosine-5-)-methyltransferase activity"/>
    <property type="evidence" value="ECO:0007669"/>
    <property type="project" value="UniProtKB-EC"/>
</dbReference>